<evidence type="ECO:0000256" key="5">
    <source>
        <dbReference type="ARBA" id="ARBA00022927"/>
    </source>
</evidence>
<dbReference type="GO" id="GO:0005886">
    <property type="term" value="C:plasma membrane"/>
    <property type="evidence" value="ECO:0007669"/>
    <property type="project" value="UniProtKB-SubCell"/>
</dbReference>
<keyword evidence="7 10" id="KW-0811">Translocation</keyword>
<evidence type="ECO:0000256" key="11">
    <source>
        <dbReference type="RuleBase" id="RU000537"/>
    </source>
</evidence>
<dbReference type="PROSITE" id="PS00756">
    <property type="entry name" value="SECY_2"/>
    <property type="match status" value="1"/>
</dbReference>
<sequence>MLTAFARAFRTPDLRKKIFFTLFMIVVFRIGSILPTPNVNVKVLKDTADAAKESNQLYGLVDLFSGGALLKLSVFALGIMPYITASIILQLLTVVIPRLEALKKEGQAGTTKITQYTRYLTVGLAILQATGIVAMASTGQLFQGVSGSGDILYKTGIFPIIVMVICMVAGTTVIMWLGELVTDRGVGNGMSILIFTQVVAVFPAQFWSIYKAKNGFVFAVVILVGLAIMAGVVFVEQAQRRIPVQYAKRMVGRRMYGGTSTYIPLKVNQAGIIPIIFASSLLYLPVLATQLWPNTKWLQKVQPYLQQDNAWHMGIFFVFIIFFTYFYVAITFNPTEVADNMKKYGGFIPGIRPGRPTAEYLDFVLTRITTPGALYLGLVSLIPMVAFALLNASNDFPFGGTSILIVVGVGLDTVKQIESQLQQRNYEGFLR</sequence>
<dbReference type="HAMAP" id="MF_01465">
    <property type="entry name" value="SecY"/>
    <property type="match status" value="1"/>
</dbReference>
<feature type="transmembrane region" description="Helical" evidence="10">
    <location>
        <begin position="190"/>
        <end position="210"/>
    </location>
</feature>
<organism evidence="14 15">
    <name type="scientific">Actinomadura darangshiensis</name>
    <dbReference type="NCBI Taxonomy" id="705336"/>
    <lineage>
        <taxon>Bacteria</taxon>
        <taxon>Bacillati</taxon>
        <taxon>Actinomycetota</taxon>
        <taxon>Actinomycetes</taxon>
        <taxon>Streptosporangiales</taxon>
        <taxon>Thermomonosporaceae</taxon>
        <taxon>Actinomadura</taxon>
    </lineage>
</organism>
<comment type="caution">
    <text evidence="14">The sequence shown here is derived from an EMBL/GenBank/DDBJ whole genome shotgun (WGS) entry which is preliminary data.</text>
</comment>
<evidence type="ECO:0000256" key="2">
    <source>
        <dbReference type="ARBA" id="ARBA00005751"/>
    </source>
</evidence>
<evidence type="ECO:0000256" key="9">
    <source>
        <dbReference type="ARBA" id="ARBA00039733"/>
    </source>
</evidence>
<dbReference type="Proteomes" id="UP000295578">
    <property type="component" value="Unassembled WGS sequence"/>
</dbReference>
<accession>A0A4R5AV08</accession>
<dbReference type="GO" id="GO:0065002">
    <property type="term" value="P:intracellular protein transmembrane transport"/>
    <property type="evidence" value="ECO:0007669"/>
    <property type="project" value="UniProtKB-UniRule"/>
</dbReference>
<feature type="transmembrane region" description="Helical" evidence="10">
    <location>
        <begin position="311"/>
        <end position="332"/>
    </location>
</feature>
<dbReference type="OrthoDB" id="9809248at2"/>
<evidence type="ECO:0000313" key="15">
    <source>
        <dbReference type="Proteomes" id="UP000295578"/>
    </source>
</evidence>
<dbReference type="GO" id="GO:0043952">
    <property type="term" value="P:protein transport by the Sec complex"/>
    <property type="evidence" value="ECO:0007669"/>
    <property type="project" value="UniProtKB-UniRule"/>
</dbReference>
<feature type="transmembrane region" description="Helical" evidence="10">
    <location>
        <begin position="270"/>
        <end position="291"/>
    </location>
</feature>
<name>A0A4R5AV08_9ACTN</name>
<feature type="transmembrane region" description="Helical" evidence="10">
    <location>
        <begin position="18"/>
        <end position="36"/>
    </location>
</feature>
<dbReference type="PIRSF" id="PIRSF004557">
    <property type="entry name" value="SecY"/>
    <property type="match status" value="1"/>
</dbReference>
<comment type="similarity">
    <text evidence="2 10 13">Belongs to the SecY/SEC61-alpha family.</text>
</comment>
<protein>
    <recommendedName>
        <fullName evidence="9 10">Protein translocase subunit SecY</fullName>
    </recommendedName>
</protein>
<dbReference type="PANTHER" id="PTHR10906">
    <property type="entry name" value="SECY/SEC61-ALPHA FAMILY MEMBER"/>
    <property type="match status" value="1"/>
</dbReference>
<dbReference type="InterPro" id="IPR026593">
    <property type="entry name" value="SecY"/>
</dbReference>
<feature type="transmembrane region" description="Helical" evidence="10">
    <location>
        <begin position="156"/>
        <end position="178"/>
    </location>
</feature>
<keyword evidence="8 10" id="KW-0472">Membrane</keyword>
<evidence type="ECO:0000256" key="13">
    <source>
        <dbReference type="RuleBase" id="RU004349"/>
    </source>
</evidence>
<comment type="function">
    <text evidence="10 11">The central subunit of the protein translocation channel SecYEG. Consists of two halves formed by TMs 1-5 and 6-10. These two domains form a lateral gate at the front which open onto the bilayer between TMs 2 and 7, and are clamped together by SecE at the back. The channel is closed by both a pore ring composed of hydrophobic SecY resides and a short helix (helix 2A) on the extracellular side of the membrane which forms a plug. The plug probably moves laterally to allow the channel to open. The ring and the pore may move independently.</text>
</comment>
<comment type="subcellular location">
    <subcellularLocation>
        <location evidence="10">Cell membrane</location>
        <topology evidence="10">Multi-pass membrane protein</topology>
    </subcellularLocation>
    <subcellularLocation>
        <location evidence="1 12">Membrane</location>
        <topology evidence="1 12">Multi-pass membrane protein</topology>
    </subcellularLocation>
</comment>
<comment type="subunit">
    <text evidence="10">Component of the Sec protein translocase complex. Heterotrimer consisting of SecY, SecE and SecG subunits. The heterotrimers can form oligomers, although 1 heterotrimer is thought to be able to translocate proteins. Interacts with the ribosome. Interacts with SecDF, and other proteins may be involved. Interacts with SecA.</text>
</comment>
<keyword evidence="4 10" id="KW-0812">Transmembrane</keyword>
<proteinExistence type="inferred from homology"/>
<gene>
    <name evidence="10 14" type="primary">secY</name>
    <name evidence="14" type="ORF">E1293_27885</name>
</gene>
<evidence type="ECO:0000256" key="3">
    <source>
        <dbReference type="ARBA" id="ARBA00022448"/>
    </source>
</evidence>
<evidence type="ECO:0000256" key="7">
    <source>
        <dbReference type="ARBA" id="ARBA00023010"/>
    </source>
</evidence>
<dbReference type="AlphaFoldDB" id="A0A4R5AV08"/>
<reference evidence="14 15" key="1">
    <citation type="submission" date="2019-03" db="EMBL/GenBank/DDBJ databases">
        <title>Draft genome sequences of novel Actinobacteria.</title>
        <authorList>
            <person name="Sahin N."/>
            <person name="Ay H."/>
            <person name="Saygin H."/>
        </authorList>
    </citation>
    <scope>NUCLEOTIDE SEQUENCE [LARGE SCALE GENOMIC DNA]</scope>
    <source>
        <strain evidence="14 15">DSM 45941</strain>
    </source>
</reference>
<dbReference type="NCBIfam" id="TIGR00967">
    <property type="entry name" value="3a0501s007"/>
    <property type="match status" value="1"/>
</dbReference>
<dbReference type="SUPFAM" id="SSF103491">
    <property type="entry name" value="Preprotein translocase SecY subunit"/>
    <property type="match status" value="1"/>
</dbReference>
<feature type="transmembrane region" description="Helical" evidence="10">
    <location>
        <begin position="373"/>
        <end position="390"/>
    </location>
</feature>
<evidence type="ECO:0000256" key="10">
    <source>
        <dbReference type="HAMAP-Rule" id="MF_01465"/>
    </source>
</evidence>
<evidence type="ECO:0000256" key="1">
    <source>
        <dbReference type="ARBA" id="ARBA00004141"/>
    </source>
</evidence>
<dbReference type="InterPro" id="IPR002208">
    <property type="entry name" value="SecY/SEC61-alpha"/>
</dbReference>
<dbReference type="InterPro" id="IPR030659">
    <property type="entry name" value="SecY_CS"/>
</dbReference>
<keyword evidence="6 10" id="KW-1133">Transmembrane helix</keyword>
<keyword evidence="5 10" id="KW-0653">Protein transport</keyword>
<feature type="transmembrane region" description="Helical" evidence="10">
    <location>
        <begin position="116"/>
        <end position="136"/>
    </location>
</feature>
<dbReference type="FunFam" id="1.10.3370.10:FF:000001">
    <property type="entry name" value="Preprotein translocase subunit SecY"/>
    <property type="match status" value="1"/>
</dbReference>
<feature type="transmembrane region" description="Helical" evidence="10">
    <location>
        <begin position="72"/>
        <end position="96"/>
    </location>
</feature>
<comment type="caution">
    <text evidence="10">Lacks conserved residue(s) required for the propagation of feature annotation.</text>
</comment>
<dbReference type="Gene3D" id="1.10.3370.10">
    <property type="entry name" value="SecY subunit domain"/>
    <property type="match status" value="1"/>
</dbReference>
<keyword evidence="15" id="KW-1185">Reference proteome</keyword>
<evidence type="ECO:0000256" key="4">
    <source>
        <dbReference type="ARBA" id="ARBA00022692"/>
    </source>
</evidence>
<keyword evidence="10" id="KW-1003">Cell membrane</keyword>
<evidence type="ECO:0000256" key="6">
    <source>
        <dbReference type="ARBA" id="ARBA00022989"/>
    </source>
</evidence>
<dbReference type="InterPro" id="IPR023201">
    <property type="entry name" value="SecY_dom_sf"/>
</dbReference>
<dbReference type="PRINTS" id="PR00303">
    <property type="entry name" value="SECYTRNLCASE"/>
</dbReference>
<dbReference type="EMBL" id="SMKY01000152">
    <property type="protein sequence ID" value="TDD75749.1"/>
    <property type="molecule type" value="Genomic_DNA"/>
</dbReference>
<evidence type="ECO:0000313" key="14">
    <source>
        <dbReference type="EMBL" id="TDD75749.1"/>
    </source>
</evidence>
<dbReference type="PROSITE" id="PS00755">
    <property type="entry name" value="SECY_1"/>
    <property type="match status" value="1"/>
</dbReference>
<keyword evidence="3 10" id="KW-0813">Transport</keyword>
<dbReference type="GO" id="GO:0006605">
    <property type="term" value="P:protein targeting"/>
    <property type="evidence" value="ECO:0007669"/>
    <property type="project" value="UniProtKB-UniRule"/>
</dbReference>
<evidence type="ECO:0000256" key="12">
    <source>
        <dbReference type="RuleBase" id="RU003484"/>
    </source>
</evidence>
<evidence type="ECO:0000256" key="8">
    <source>
        <dbReference type="ARBA" id="ARBA00023136"/>
    </source>
</evidence>
<feature type="transmembrane region" description="Helical" evidence="10">
    <location>
        <begin position="216"/>
        <end position="235"/>
    </location>
</feature>
<dbReference type="Pfam" id="PF00344">
    <property type="entry name" value="SecY"/>
    <property type="match status" value="1"/>
</dbReference>